<dbReference type="Pfam" id="PF03441">
    <property type="entry name" value="FAD_binding_7"/>
    <property type="match status" value="1"/>
</dbReference>
<evidence type="ECO:0000256" key="5">
    <source>
        <dbReference type="ARBA" id="ARBA00022991"/>
    </source>
</evidence>
<dbReference type="RefSeq" id="WP_209286003.1">
    <property type="nucleotide sequence ID" value="NZ_JACVEW010000002.1"/>
</dbReference>
<organism evidence="8 9">
    <name type="scientific">Marinobacterium alkalitolerans</name>
    <dbReference type="NCBI Taxonomy" id="1542925"/>
    <lineage>
        <taxon>Bacteria</taxon>
        <taxon>Pseudomonadati</taxon>
        <taxon>Pseudomonadota</taxon>
        <taxon>Gammaproteobacteria</taxon>
        <taxon>Oceanospirillales</taxon>
        <taxon>Oceanospirillaceae</taxon>
        <taxon>Marinobacterium</taxon>
    </lineage>
</organism>
<dbReference type="PANTHER" id="PTHR11455">
    <property type="entry name" value="CRYPTOCHROME"/>
    <property type="match status" value="1"/>
</dbReference>
<dbReference type="PROSITE" id="PS51645">
    <property type="entry name" value="PHR_CRY_ALPHA_BETA"/>
    <property type="match status" value="1"/>
</dbReference>
<dbReference type="NCBIfam" id="TIGR02765">
    <property type="entry name" value="crypto_DASH"/>
    <property type="match status" value="1"/>
</dbReference>
<evidence type="ECO:0000313" key="8">
    <source>
        <dbReference type="EMBL" id="MBP0047385.1"/>
    </source>
</evidence>
<dbReference type="Pfam" id="PF00875">
    <property type="entry name" value="DNA_photolyase"/>
    <property type="match status" value="1"/>
</dbReference>
<evidence type="ECO:0000256" key="3">
    <source>
        <dbReference type="ARBA" id="ARBA00022630"/>
    </source>
</evidence>
<dbReference type="PRINTS" id="PR00147">
    <property type="entry name" value="DNAPHOTLYASE"/>
</dbReference>
<comment type="cofactor">
    <cofactor evidence="6">
        <name>(6R)-5,10-methylene-5,6,7,8-tetrahydrofolate</name>
        <dbReference type="ChEBI" id="CHEBI:15636"/>
    </cofactor>
    <text evidence="6">Binds 1 5,10-methenyltetrahydrofolate (MTHF) per subunit.</text>
</comment>
<evidence type="ECO:0000256" key="4">
    <source>
        <dbReference type="ARBA" id="ARBA00022827"/>
    </source>
</evidence>
<feature type="domain" description="Photolyase/cryptochrome alpha/beta" evidence="7">
    <location>
        <begin position="2"/>
        <end position="134"/>
    </location>
</feature>
<sequence>MTTGILWFTRDLRLDDNPTLIQAAETCDQLLCVYLHDPALVKRQQFNSIRLGSKRQRFLAAGLKDLSEQLSSLGQNLVELNGDPVELLSSLISQLGVRCLFCARPNGCYETRQLDAIQQRFPHLQLSTPDSYTLFDRRDITPVLEAFPPGFSRFRRQVENQAYPAPLGRPNQLPPPPGVEIPQVEIPQAAPSAAVSSVFTCSDWFSGGELAAQAHLERYFTSALPLSYKEVRNALDGLDNGTRFSPWLAQGSLSPRRVMHALGQYEHTHGSNESTYWIFFELLWREYFQWYAEHHGHRLFHPQGIGSKPPLTSFYPQRFKSWCEGTTPWPLVNACMRQLKATGWMSNRGRQIVASCLVNELELDWRYGAAWFEQELIDYDMASNWGNWQYLAGVGADPRGKRHFDISKQARQFDPEGLFIQRWEGNQPATPLHTVDAADWPVMPQDSSLH</sequence>
<evidence type="ECO:0000259" key="7">
    <source>
        <dbReference type="PROSITE" id="PS51645"/>
    </source>
</evidence>
<protein>
    <recommendedName>
        <fullName evidence="2 6">Cryptochrome DASH</fullName>
    </recommendedName>
</protein>
<gene>
    <name evidence="8" type="ORF">H9C73_01450</name>
</gene>
<dbReference type="InterPro" id="IPR005101">
    <property type="entry name" value="Cryptochr/Photolyase_FAD-bd"/>
</dbReference>
<dbReference type="InterPro" id="IPR014729">
    <property type="entry name" value="Rossmann-like_a/b/a_fold"/>
</dbReference>
<evidence type="ECO:0000256" key="6">
    <source>
        <dbReference type="RuleBase" id="RU367151"/>
    </source>
</evidence>
<dbReference type="EMBL" id="JACVEW010000002">
    <property type="protein sequence ID" value="MBP0047385.1"/>
    <property type="molecule type" value="Genomic_DNA"/>
</dbReference>
<dbReference type="Gene3D" id="1.25.40.80">
    <property type="match status" value="1"/>
</dbReference>
<evidence type="ECO:0000256" key="2">
    <source>
        <dbReference type="ARBA" id="ARBA00017881"/>
    </source>
</evidence>
<dbReference type="Gene3D" id="3.40.50.620">
    <property type="entry name" value="HUPs"/>
    <property type="match status" value="1"/>
</dbReference>
<name>A0ABS3Z7T3_9GAMM</name>
<comment type="cofactor">
    <cofactor evidence="6">
        <name>FAD</name>
        <dbReference type="ChEBI" id="CHEBI:57692"/>
    </cofactor>
    <text evidence="6">Binds 1 FAD per subunit.</text>
</comment>
<accession>A0ABS3Z7T3</accession>
<dbReference type="InterPro" id="IPR036134">
    <property type="entry name" value="Crypto/Photolyase_FAD-like_sf"/>
</dbReference>
<evidence type="ECO:0000256" key="1">
    <source>
        <dbReference type="ARBA" id="ARBA00005862"/>
    </source>
</evidence>
<keyword evidence="9" id="KW-1185">Reference proteome</keyword>
<dbReference type="SUPFAM" id="SSF48173">
    <property type="entry name" value="Cryptochrome/photolyase FAD-binding domain"/>
    <property type="match status" value="1"/>
</dbReference>
<comment type="similarity">
    <text evidence="1 6">Belongs to the DNA photolyase class-1 family.</text>
</comment>
<dbReference type="InterPro" id="IPR036155">
    <property type="entry name" value="Crypto/Photolyase_N_sf"/>
</dbReference>
<dbReference type="InterPro" id="IPR006050">
    <property type="entry name" value="DNA_photolyase_N"/>
</dbReference>
<reference evidence="8 9" key="1">
    <citation type="submission" date="2020-09" db="EMBL/GenBank/DDBJ databases">
        <authorList>
            <person name="Tanuku N.R.S."/>
        </authorList>
    </citation>
    <scope>NUCLEOTIDE SEQUENCE [LARGE SCALE GENOMIC DNA]</scope>
    <source>
        <strain evidence="8 9">AK62</strain>
    </source>
</reference>
<dbReference type="InterPro" id="IPR014133">
    <property type="entry name" value="Cry_DASH"/>
</dbReference>
<keyword evidence="3 6" id="KW-0285">Flavoprotein</keyword>
<comment type="caution">
    <text evidence="8">The sequence shown here is derived from an EMBL/GenBank/DDBJ whole genome shotgun (WGS) entry which is preliminary data.</text>
</comment>
<dbReference type="InterPro" id="IPR002081">
    <property type="entry name" value="Cryptochrome/DNA_photolyase_1"/>
</dbReference>
<dbReference type="PANTHER" id="PTHR11455:SF22">
    <property type="entry name" value="CRYPTOCHROME DASH"/>
    <property type="match status" value="1"/>
</dbReference>
<dbReference type="SUPFAM" id="SSF52425">
    <property type="entry name" value="Cryptochrome/photolyase, N-terminal domain"/>
    <property type="match status" value="1"/>
</dbReference>
<comment type="function">
    <text evidence="6">May have a photoreceptor function.</text>
</comment>
<evidence type="ECO:0000313" key="9">
    <source>
        <dbReference type="Proteomes" id="UP000810171"/>
    </source>
</evidence>
<keyword evidence="4 6" id="KW-0274">FAD</keyword>
<proteinExistence type="inferred from homology"/>
<dbReference type="Gene3D" id="1.10.579.10">
    <property type="entry name" value="DNA Cyclobutane Dipyrimidine Photolyase, subunit A, domain 3"/>
    <property type="match status" value="1"/>
</dbReference>
<keyword evidence="5 6" id="KW-0157">Chromophore</keyword>
<dbReference type="Proteomes" id="UP000810171">
    <property type="component" value="Unassembled WGS sequence"/>
</dbReference>